<dbReference type="SUPFAM" id="SSF52540">
    <property type="entry name" value="P-loop containing nucleoside triphosphate hydrolases"/>
    <property type="match status" value="1"/>
</dbReference>
<organism evidence="1 2">
    <name type="scientific">Roseofilum casamattae BLCC-M143</name>
    <dbReference type="NCBI Taxonomy" id="3022442"/>
    <lineage>
        <taxon>Bacteria</taxon>
        <taxon>Bacillati</taxon>
        <taxon>Cyanobacteriota</taxon>
        <taxon>Cyanophyceae</taxon>
        <taxon>Desertifilales</taxon>
        <taxon>Desertifilaceae</taxon>
        <taxon>Roseofilum</taxon>
        <taxon>Roseofilum casamattae</taxon>
    </lineage>
</organism>
<keyword evidence="2" id="KW-1185">Reference proteome</keyword>
<name>A0ABT7BYT6_9CYAN</name>
<accession>A0ABT7BYT6</accession>
<dbReference type="Gene3D" id="3.40.50.300">
    <property type="entry name" value="P-loop containing nucleotide triphosphate hydrolases"/>
    <property type="match status" value="1"/>
</dbReference>
<dbReference type="Proteomes" id="UP001232992">
    <property type="component" value="Unassembled WGS sequence"/>
</dbReference>
<dbReference type="RefSeq" id="WP_283758605.1">
    <property type="nucleotide sequence ID" value="NZ_JAQOSQ010000011.1"/>
</dbReference>
<evidence type="ECO:0000313" key="1">
    <source>
        <dbReference type="EMBL" id="MDJ1183952.1"/>
    </source>
</evidence>
<evidence type="ECO:0008006" key="3">
    <source>
        <dbReference type="Google" id="ProtNLM"/>
    </source>
</evidence>
<proteinExistence type="predicted"/>
<sequence length="471" mass="54830">MSVNSEAYDEEYLQEIEKALFPLSSLTESDRQLFQEAFLDGWDLRRLFADLDNVKQKYWQDSTQRFNDGEKINLCGLLSGYNSKAIGKKRDRGANGIRVDFCRGLYRYVECLTNREENELSSWRDIAKWLEAARYKQRLDNKKYRDWGNSPDITNFFGREWEREDLKQCVVNRQYRLVVLSGMFWIGKTFLAKKVAEEIQDEFEYVIWRSLVPSQTPQEMLADLLACFPVQPAANSVPELISRLQEYRCLIILDSWEKTYKPKGLAGEYREGYSDYRELVMEVGTSNHQSCILLVSQLESIEQTQLEGIEKVEFFTVKGLGKTAESILDNKSLSDREKWQQLIDRYDGNPGILKIIVAKIRKVFSGSVSRFLAQQTEMDLSLPRDLRDELGKVIQQLSKLEKEIICYLAFQDRPITLEDLKENMDDSVSSTDFNDTVESLMMRSLIAIENDLPYSIVLVPMFRKYVKTQEG</sequence>
<dbReference type="InterPro" id="IPR027417">
    <property type="entry name" value="P-loop_NTPase"/>
</dbReference>
<evidence type="ECO:0000313" key="2">
    <source>
        <dbReference type="Proteomes" id="UP001232992"/>
    </source>
</evidence>
<dbReference type="EMBL" id="JAQOSQ010000011">
    <property type="protein sequence ID" value="MDJ1183952.1"/>
    <property type="molecule type" value="Genomic_DNA"/>
</dbReference>
<comment type="caution">
    <text evidence="1">The sequence shown here is derived from an EMBL/GenBank/DDBJ whole genome shotgun (WGS) entry which is preliminary data.</text>
</comment>
<reference evidence="1 2" key="1">
    <citation type="submission" date="2023-01" db="EMBL/GenBank/DDBJ databases">
        <title>Novel diversity within Roseofilum (Cyanobacteria; Desertifilaceae) from marine benthic mats with descriptions of four novel species.</title>
        <authorList>
            <person name="Wang Y."/>
            <person name="Berthold D.E."/>
            <person name="Hu J."/>
            <person name="Lefler F.W."/>
            <person name="Laughinghouse H.D. IV."/>
        </authorList>
    </citation>
    <scope>NUCLEOTIDE SEQUENCE [LARGE SCALE GENOMIC DNA]</scope>
    <source>
        <strain evidence="1 2">BLCC-M143</strain>
    </source>
</reference>
<protein>
    <recommendedName>
        <fullName evidence="3">NB-ARC domain-containing protein</fullName>
    </recommendedName>
</protein>
<gene>
    <name evidence="1" type="ORF">PMH09_12225</name>
</gene>